<comment type="caution">
    <text evidence="2">The sequence shown here is derived from an EMBL/GenBank/DDBJ whole genome shotgun (WGS) entry which is preliminary data.</text>
</comment>
<proteinExistence type="predicted"/>
<feature type="domain" description="4Fe-4S ferredoxin-type" evidence="1">
    <location>
        <begin position="13"/>
        <end position="42"/>
    </location>
</feature>
<dbReference type="EMBL" id="JAFJZZ010000001">
    <property type="protein sequence ID" value="MBN7772376.1"/>
    <property type="molecule type" value="Genomic_DNA"/>
</dbReference>
<dbReference type="AlphaFoldDB" id="A0A939IHT6"/>
<reference evidence="2" key="1">
    <citation type="submission" date="2021-02" db="EMBL/GenBank/DDBJ databases">
        <title>Abyssanaerobacter marinus gen.nov., sp., nov, anaerobic bacterium isolated from the Onnuri vent field of Indian Ocean and suggestion of Mogibacteriaceae fam. nov., and proposal of reclassification of ambiguous this family's genus member.</title>
        <authorList>
            <person name="Kim Y.J."/>
            <person name="Yang J.-A."/>
        </authorList>
    </citation>
    <scope>NUCLEOTIDE SEQUENCE</scope>
    <source>
        <strain evidence="2">DSM 2634</strain>
    </source>
</reference>
<evidence type="ECO:0000313" key="3">
    <source>
        <dbReference type="Proteomes" id="UP000664545"/>
    </source>
</evidence>
<accession>A0A939IHT6</accession>
<dbReference type="PROSITE" id="PS51379">
    <property type="entry name" value="4FE4S_FER_2"/>
    <property type="match status" value="1"/>
</dbReference>
<dbReference type="Gene3D" id="3.30.70.3270">
    <property type="match status" value="1"/>
</dbReference>
<organism evidence="2 3">
    <name type="scientific">Clostridium aminobutyricum</name>
    <dbReference type="NCBI Taxonomy" id="33953"/>
    <lineage>
        <taxon>Bacteria</taxon>
        <taxon>Bacillati</taxon>
        <taxon>Bacillota</taxon>
        <taxon>Clostridia</taxon>
        <taxon>Eubacteriales</taxon>
        <taxon>Clostridiaceae</taxon>
        <taxon>Clostridium</taxon>
    </lineage>
</organism>
<protein>
    <submittedName>
        <fullName evidence="2">4Fe-4S binding protein</fullName>
    </submittedName>
</protein>
<dbReference type="Proteomes" id="UP000664545">
    <property type="component" value="Unassembled WGS sequence"/>
</dbReference>
<sequence>MGVIGISADGFPESKSWAYRLCINCGYCVDVCIVGALNHRVRKRSSDSGAAMKRYEVLQKKRKGESNEK</sequence>
<gene>
    <name evidence="2" type="ORF">JYB65_03280</name>
</gene>
<dbReference type="Pfam" id="PF00037">
    <property type="entry name" value="Fer4"/>
    <property type="match status" value="1"/>
</dbReference>
<dbReference type="SUPFAM" id="SSF54862">
    <property type="entry name" value="4Fe-4S ferredoxins"/>
    <property type="match status" value="1"/>
</dbReference>
<evidence type="ECO:0000259" key="1">
    <source>
        <dbReference type="PROSITE" id="PS51379"/>
    </source>
</evidence>
<evidence type="ECO:0000313" key="2">
    <source>
        <dbReference type="EMBL" id="MBN7772376.1"/>
    </source>
</evidence>
<dbReference type="InterPro" id="IPR017896">
    <property type="entry name" value="4Fe4S_Fe-S-bd"/>
</dbReference>
<keyword evidence="3" id="KW-1185">Reference proteome</keyword>
<name>A0A939IHT6_CLOAM</name>